<evidence type="ECO:0000313" key="10">
    <source>
        <dbReference type="EMBL" id="MEC4293926.1"/>
    </source>
</evidence>
<comment type="similarity">
    <text evidence="3">Belongs to the methyltransferase superfamily. Arsenite methyltransferase family.</text>
</comment>
<name>A0ABU6IW61_9ACTN</name>
<dbReference type="EC" id="2.1.1.137" evidence="4"/>
<evidence type="ECO:0000259" key="9">
    <source>
        <dbReference type="Pfam" id="PF13847"/>
    </source>
</evidence>
<evidence type="ECO:0000256" key="4">
    <source>
        <dbReference type="ARBA" id="ARBA00034521"/>
    </source>
</evidence>
<evidence type="ECO:0000256" key="1">
    <source>
        <dbReference type="ARBA" id="ARBA00022679"/>
    </source>
</evidence>
<dbReference type="Proteomes" id="UP001343724">
    <property type="component" value="Unassembled WGS sequence"/>
</dbReference>
<sequence length="215" mass="22918">MNAIWESHYAGLPAEGGAASRCFMALEGVTWAGKRVLDVGCRRGKGVFKLSERVGTDGYVVGVDWRPDFVNAARLAVPAALRRSGLATSNMEFREAFPEDLAAAGLADASFDVVYLNNVCVLFADFPRVLRECARVLVPDGLLVMEAPVAAQNPTEADLVAAYAEGDSLKAARTQQQLESWLSQAGFCRPSTNAQGAPSGDGEAQMVILHAEKAN</sequence>
<evidence type="ECO:0000313" key="11">
    <source>
        <dbReference type="Proteomes" id="UP001343724"/>
    </source>
</evidence>
<dbReference type="Pfam" id="PF13847">
    <property type="entry name" value="Methyltransf_31"/>
    <property type="match status" value="1"/>
</dbReference>
<comment type="catalytic activity">
    <reaction evidence="7">
        <text>arsenic triglutathione + 2 [thioredoxin]-dithiol + 2 S-adenosyl-L-methionine + H2O = dimethylarsinous acid + 2 [thioredoxin]-disulfide + 3 glutathione + 2 S-adenosyl-L-homocysteine + 2 H(+)</text>
        <dbReference type="Rhea" id="RHEA:69464"/>
        <dbReference type="Rhea" id="RHEA-COMP:10698"/>
        <dbReference type="Rhea" id="RHEA-COMP:10700"/>
        <dbReference type="ChEBI" id="CHEBI:15377"/>
        <dbReference type="ChEBI" id="CHEBI:15378"/>
        <dbReference type="ChEBI" id="CHEBI:23808"/>
        <dbReference type="ChEBI" id="CHEBI:29950"/>
        <dbReference type="ChEBI" id="CHEBI:50058"/>
        <dbReference type="ChEBI" id="CHEBI:57856"/>
        <dbReference type="ChEBI" id="CHEBI:57925"/>
        <dbReference type="ChEBI" id="CHEBI:59789"/>
        <dbReference type="ChEBI" id="CHEBI:183640"/>
        <dbReference type="EC" id="2.1.1.137"/>
    </reaction>
</comment>
<protein>
    <recommendedName>
        <fullName evidence="5">Arsenite methyltransferase</fullName>
        <ecNumber evidence="4">2.1.1.137</ecNumber>
    </recommendedName>
</protein>
<keyword evidence="1" id="KW-0808">Transferase</keyword>
<feature type="domain" description="Methyltransferase" evidence="9">
    <location>
        <begin position="33"/>
        <end position="185"/>
    </location>
</feature>
<dbReference type="EMBL" id="JAYMFH010000001">
    <property type="protein sequence ID" value="MEC4293926.1"/>
    <property type="molecule type" value="Genomic_DNA"/>
</dbReference>
<dbReference type="CDD" id="cd02440">
    <property type="entry name" value="AdoMet_MTases"/>
    <property type="match status" value="1"/>
</dbReference>
<organism evidence="10 11">
    <name type="scientific">Adlercreutzia shanghongiae</name>
    <dbReference type="NCBI Taxonomy" id="3111773"/>
    <lineage>
        <taxon>Bacteria</taxon>
        <taxon>Bacillati</taxon>
        <taxon>Actinomycetota</taxon>
        <taxon>Coriobacteriia</taxon>
        <taxon>Eggerthellales</taxon>
        <taxon>Eggerthellaceae</taxon>
        <taxon>Adlercreutzia</taxon>
    </lineage>
</organism>
<dbReference type="InterPro" id="IPR029063">
    <property type="entry name" value="SAM-dependent_MTases_sf"/>
</dbReference>
<proteinExistence type="inferred from homology"/>
<dbReference type="RefSeq" id="WP_326438537.1">
    <property type="nucleotide sequence ID" value="NZ_JAYMFH010000001.1"/>
</dbReference>
<dbReference type="InterPro" id="IPR025714">
    <property type="entry name" value="Methyltranfer_dom"/>
</dbReference>
<reference evidence="10 11" key="1">
    <citation type="submission" date="2024-01" db="EMBL/GenBank/DDBJ databases">
        <title>novel species in genus Adlercreutzia.</title>
        <authorList>
            <person name="Liu X."/>
        </authorList>
    </citation>
    <scope>NUCLEOTIDE SEQUENCE [LARGE SCALE GENOMIC DNA]</scope>
    <source>
        <strain evidence="10 11">R22</strain>
    </source>
</reference>
<evidence type="ECO:0000256" key="7">
    <source>
        <dbReference type="ARBA" id="ARBA00047943"/>
    </source>
</evidence>
<comment type="caution">
    <text evidence="10">The sequence shown here is derived from an EMBL/GenBank/DDBJ whole genome shotgun (WGS) entry which is preliminary data.</text>
</comment>
<evidence type="ECO:0000256" key="5">
    <source>
        <dbReference type="ARBA" id="ARBA00034545"/>
    </source>
</evidence>
<evidence type="ECO:0000256" key="3">
    <source>
        <dbReference type="ARBA" id="ARBA00034487"/>
    </source>
</evidence>
<dbReference type="PANTHER" id="PTHR43675">
    <property type="entry name" value="ARSENITE METHYLTRANSFERASE"/>
    <property type="match status" value="1"/>
</dbReference>
<comment type="catalytic activity">
    <reaction evidence="8">
        <text>arsenic triglutathione + 3 [thioredoxin]-dithiol + 3 S-adenosyl-L-methionine = trimethylarsine + 3 [thioredoxin]-disulfide + 3 glutathione + 3 S-adenosyl-L-homocysteine + 3 H(+)</text>
        <dbReference type="Rhea" id="RHEA:69432"/>
        <dbReference type="Rhea" id="RHEA-COMP:10698"/>
        <dbReference type="Rhea" id="RHEA-COMP:10700"/>
        <dbReference type="ChEBI" id="CHEBI:15378"/>
        <dbReference type="ChEBI" id="CHEBI:27130"/>
        <dbReference type="ChEBI" id="CHEBI:29950"/>
        <dbReference type="ChEBI" id="CHEBI:50058"/>
        <dbReference type="ChEBI" id="CHEBI:57856"/>
        <dbReference type="ChEBI" id="CHEBI:57925"/>
        <dbReference type="ChEBI" id="CHEBI:59789"/>
        <dbReference type="ChEBI" id="CHEBI:183640"/>
        <dbReference type="EC" id="2.1.1.137"/>
    </reaction>
</comment>
<accession>A0ABU6IW61</accession>
<keyword evidence="10" id="KW-0489">Methyltransferase</keyword>
<evidence type="ECO:0000256" key="2">
    <source>
        <dbReference type="ARBA" id="ARBA00022691"/>
    </source>
</evidence>
<dbReference type="GO" id="GO:0032259">
    <property type="term" value="P:methylation"/>
    <property type="evidence" value="ECO:0007669"/>
    <property type="project" value="UniProtKB-KW"/>
</dbReference>
<dbReference type="GO" id="GO:0008168">
    <property type="term" value="F:methyltransferase activity"/>
    <property type="evidence" value="ECO:0007669"/>
    <property type="project" value="UniProtKB-KW"/>
</dbReference>
<keyword evidence="2" id="KW-0949">S-adenosyl-L-methionine</keyword>
<dbReference type="PANTHER" id="PTHR43675:SF8">
    <property type="entry name" value="ARSENITE METHYLTRANSFERASE"/>
    <property type="match status" value="1"/>
</dbReference>
<keyword evidence="11" id="KW-1185">Reference proteome</keyword>
<evidence type="ECO:0000256" key="6">
    <source>
        <dbReference type="ARBA" id="ARBA00047941"/>
    </source>
</evidence>
<evidence type="ECO:0000256" key="8">
    <source>
        <dbReference type="ARBA" id="ARBA00048428"/>
    </source>
</evidence>
<dbReference type="SUPFAM" id="SSF53335">
    <property type="entry name" value="S-adenosyl-L-methionine-dependent methyltransferases"/>
    <property type="match status" value="1"/>
</dbReference>
<gene>
    <name evidence="10" type="ORF">VJ920_01215</name>
</gene>
<dbReference type="Gene3D" id="3.40.50.150">
    <property type="entry name" value="Vaccinia Virus protein VP39"/>
    <property type="match status" value="1"/>
</dbReference>
<dbReference type="InterPro" id="IPR026669">
    <property type="entry name" value="Arsenite_MeTrfase-like"/>
</dbReference>
<comment type="catalytic activity">
    <reaction evidence="6">
        <text>arsenic triglutathione + [thioredoxin]-dithiol + S-adenosyl-L-methionine + 2 H2O = methylarsonous acid + [thioredoxin]-disulfide + 3 glutathione + S-adenosyl-L-homocysteine + H(+)</text>
        <dbReference type="Rhea" id="RHEA:69460"/>
        <dbReference type="Rhea" id="RHEA-COMP:10698"/>
        <dbReference type="Rhea" id="RHEA-COMP:10700"/>
        <dbReference type="ChEBI" id="CHEBI:15377"/>
        <dbReference type="ChEBI" id="CHEBI:15378"/>
        <dbReference type="ChEBI" id="CHEBI:17826"/>
        <dbReference type="ChEBI" id="CHEBI:29950"/>
        <dbReference type="ChEBI" id="CHEBI:50058"/>
        <dbReference type="ChEBI" id="CHEBI:57856"/>
        <dbReference type="ChEBI" id="CHEBI:57925"/>
        <dbReference type="ChEBI" id="CHEBI:59789"/>
        <dbReference type="ChEBI" id="CHEBI:183640"/>
        <dbReference type="EC" id="2.1.1.137"/>
    </reaction>
</comment>